<evidence type="ECO:0000256" key="1">
    <source>
        <dbReference type="SAM" id="MobiDB-lite"/>
    </source>
</evidence>
<gene>
    <name evidence="2" type="ORF">SADUNF_Sadunf16G0230600</name>
</gene>
<dbReference type="PANTHER" id="PTHR37187">
    <property type="entry name" value="EXPRESSED PROTEIN"/>
    <property type="match status" value="1"/>
</dbReference>
<feature type="compositionally biased region" description="Basic and acidic residues" evidence="1">
    <location>
        <begin position="322"/>
        <end position="334"/>
    </location>
</feature>
<feature type="compositionally biased region" description="Basic and acidic residues" evidence="1">
    <location>
        <begin position="341"/>
        <end position="359"/>
    </location>
</feature>
<feature type="region of interest" description="Disordered" evidence="1">
    <location>
        <begin position="296"/>
        <end position="371"/>
    </location>
</feature>
<sequence>MPPGSKKRKAAKKKREQEANNNNNSSVSTNNPQALVVLAMVSGNDDPKSHDERESDGGEAGSPLSQDQHSHQHPFNEGNGESEKGGPSPSNPLADQIKPMEAVIGDAEGSQKVDSEDNIVEKVEREVTSKQNMESKDVSIEHVDSSKEYHDEDDRSSSSSGFNIESQAFEKKSKEASGEEKEIGSFSEEVKQIPENGKPVKEANSNSVLETASADLVNPVVPISEKAKFVIEIAQVENPEVVEVVESGSEEDEDKLLPISNKVAEGSTAIVVPKKNEDKVFPISDVNVRESANVVGSSAHGNLGKTLVSSVSDSAETGNGVEKNKDTDARESTENKGPIDNSRRKHEEADMDWESEKDLVCTSLRRQLESH</sequence>
<evidence type="ECO:0000313" key="3">
    <source>
        <dbReference type="Proteomes" id="UP000657918"/>
    </source>
</evidence>
<feature type="compositionally biased region" description="Polar residues" evidence="1">
    <location>
        <begin position="307"/>
        <end position="317"/>
    </location>
</feature>
<dbReference type="EMBL" id="JADGMS010000016">
    <property type="protein sequence ID" value="KAF9666450.1"/>
    <property type="molecule type" value="Genomic_DNA"/>
</dbReference>
<name>A0A835JA09_9ROSI</name>
<protein>
    <submittedName>
        <fullName evidence="2">Uncharacterized protein</fullName>
    </submittedName>
</protein>
<proteinExistence type="predicted"/>
<comment type="caution">
    <text evidence="2">The sequence shown here is derived from an EMBL/GenBank/DDBJ whole genome shotgun (WGS) entry which is preliminary data.</text>
</comment>
<accession>A0A835JA09</accession>
<dbReference type="AlphaFoldDB" id="A0A835JA09"/>
<feature type="compositionally biased region" description="Basic and acidic residues" evidence="1">
    <location>
        <begin position="109"/>
        <end position="156"/>
    </location>
</feature>
<dbReference type="Proteomes" id="UP000657918">
    <property type="component" value="Chromosome 16"/>
</dbReference>
<dbReference type="OrthoDB" id="1930727at2759"/>
<feature type="compositionally biased region" description="Basic and acidic residues" evidence="1">
    <location>
        <begin position="168"/>
        <end position="192"/>
    </location>
</feature>
<dbReference type="PANTHER" id="PTHR37187:SF19">
    <property type="entry name" value="(RAPE) HYPOTHETICAL PROTEIN"/>
    <property type="match status" value="1"/>
</dbReference>
<evidence type="ECO:0000313" key="2">
    <source>
        <dbReference type="EMBL" id="KAF9666450.1"/>
    </source>
</evidence>
<feature type="compositionally biased region" description="Polar residues" evidence="1">
    <location>
        <begin position="157"/>
        <end position="166"/>
    </location>
</feature>
<feature type="compositionally biased region" description="Basic and acidic residues" evidence="1">
    <location>
        <begin position="45"/>
        <end position="56"/>
    </location>
</feature>
<feature type="compositionally biased region" description="Basic residues" evidence="1">
    <location>
        <begin position="1"/>
        <end position="14"/>
    </location>
</feature>
<feature type="region of interest" description="Disordered" evidence="1">
    <location>
        <begin position="1"/>
        <end position="206"/>
    </location>
</feature>
<organism evidence="2 3">
    <name type="scientific">Salix dunnii</name>
    <dbReference type="NCBI Taxonomy" id="1413687"/>
    <lineage>
        <taxon>Eukaryota</taxon>
        <taxon>Viridiplantae</taxon>
        <taxon>Streptophyta</taxon>
        <taxon>Embryophyta</taxon>
        <taxon>Tracheophyta</taxon>
        <taxon>Spermatophyta</taxon>
        <taxon>Magnoliopsida</taxon>
        <taxon>eudicotyledons</taxon>
        <taxon>Gunneridae</taxon>
        <taxon>Pentapetalae</taxon>
        <taxon>rosids</taxon>
        <taxon>fabids</taxon>
        <taxon>Malpighiales</taxon>
        <taxon>Salicaceae</taxon>
        <taxon>Saliceae</taxon>
        <taxon>Salix</taxon>
    </lineage>
</organism>
<reference evidence="2 3" key="1">
    <citation type="submission" date="2020-10" db="EMBL/GenBank/DDBJ databases">
        <title>Plant Genome Project.</title>
        <authorList>
            <person name="Zhang R.-G."/>
        </authorList>
    </citation>
    <scope>NUCLEOTIDE SEQUENCE [LARGE SCALE GENOMIC DNA]</scope>
    <source>
        <strain evidence="2">FAFU-HL-1</strain>
        <tissue evidence="2">Leaf</tissue>
    </source>
</reference>
<keyword evidence="3" id="KW-1185">Reference proteome</keyword>